<dbReference type="Pfam" id="PF20473">
    <property type="entry name" value="MmeI_Mtase"/>
    <property type="match status" value="1"/>
</dbReference>
<dbReference type="GO" id="GO:0009007">
    <property type="term" value="F:site-specific DNA-methyltransferase (adenine-specific) activity"/>
    <property type="evidence" value="ECO:0007669"/>
    <property type="project" value="UniProtKB-EC"/>
</dbReference>
<dbReference type="Pfam" id="PF20464">
    <property type="entry name" value="MmeI_N"/>
    <property type="match status" value="1"/>
</dbReference>
<feature type="domain" description="MmeI-like target recognition" evidence="7">
    <location>
        <begin position="632"/>
        <end position="834"/>
    </location>
</feature>
<comment type="caution">
    <text evidence="10">The sequence shown here is derived from an EMBL/GenBank/DDBJ whole genome shotgun (WGS) entry which is preliminary data.</text>
</comment>
<dbReference type="PANTHER" id="PTHR33841:SF1">
    <property type="entry name" value="DNA METHYLTRANSFERASE A"/>
    <property type="match status" value="1"/>
</dbReference>
<dbReference type="Pfam" id="PF20465">
    <property type="entry name" value="MmeI_hel"/>
    <property type="match status" value="1"/>
</dbReference>
<sequence>MNTEKQQRQAAIEFAKRWHGRGYEKGESQRYWLDLLGNVYGVPNPTEWVEFEDKVQLDSTSFIDVMIPATHVMIEQKSLGKDLRKPIRQSDGTMLTPFQQAQRYSAALPYSQRPRWIVTCNFAEIDVYDMENPNSEPQHIALINLGDDYYRLQFLVDTGSVHINKEMEVSMQAGEIVGRIYDALIKEYDLTDPRSMRYLNILCVRLVFCLYAEDAGIFGRHDMFHDYLDRYEAADMRDALLRVFDTLNTPVERRSKYLRPDLAAFPYTNGGLFAEQIDVPPFTEEMRHVLLQHASLDFDWSQISPTIFGGVFESTLNAVTRRSGGMHYTSIENIHKVIDPLFLDGLKRKLADITDEPVFKRRLKALHEFQDQLASLVFLDPACGSGNFLTETYLSLRRLENQVIKLIYNMEPLDAFVNPIKVSINQFYGIEINDFAVTVATTALWISESQMMAETESIIHHDIDFLPLHSYANIHEGNALHMDWRHVCPHPDYIIGNPPFVGARLMSPEQKDDMLYVFGKDWKNLGNIDYVGAWYKRSAELMKGTSIQTALVSTNSISQGEQVANLWAPLMRDGLKINFAHCTFRWDSEASLKAHVHVVIVGFSYVDNHNKFIFDNGQTIKAAHINPYLVDAPDTFIHSRSKALCNVPAIGIGNQPIDGGNYLFKKEEMDEFIKKEPKSASYFHLWYGSEEFIHQKPRYCLWLGDCSPKEINEMPLCKKRVENVRLLRLASKRAGTRRLADRPTRFLVENMPNGDSIIIPSVSSEKRRYVPMGFIHKGTFASNLVLLIPSATLYHFGILESNVHMAWMRVVCGRLEMRYRYSKDVVYNNFPWPSPTAEQAEKIATTAQGILDARSHYPDSSLADLYNPNLMPYDLLEAHRANDRAVMAAYGFATRMTETECVSRLFDLYSAMAHMG</sequence>
<keyword evidence="11" id="KW-1185">Reference proteome</keyword>
<evidence type="ECO:0000256" key="2">
    <source>
        <dbReference type="ARBA" id="ARBA00022603"/>
    </source>
</evidence>
<protein>
    <recommendedName>
        <fullName evidence="1">site-specific DNA-methyltransferase (adenine-specific)</fullName>
        <ecNumber evidence="1">2.1.1.72</ecNumber>
    </recommendedName>
</protein>
<dbReference type="Pfam" id="PF20466">
    <property type="entry name" value="MmeI_TRD"/>
    <property type="match status" value="1"/>
</dbReference>
<evidence type="ECO:0000259" key="5">
    <source>
        <dbReference type="Pfam" id="PF20464"/>
    </source>
</evidence>
<proteinExistence type="predicted"/>
<gene>
    <name evidence="10" type="ORF">FYJ29_11560</name>
</gene>
<dbReference type="InterPro" id="IPR002052">
    <property type="entry name" value="DNA_methylase_N6_adenine_CS"/>
</dbReference>
<feature type="domain" description="MmeI-like N-terminal" evidence="5">
    <location>
        <begin position="10"/>
        <end position="186"/>
    </location>
</feature>
<dbReference type="InterPro" id="IPR050953">
    <property type="entry name" value="N4_N6_ade-DNA_methylase"/>
</dbReference>
<dbReference type="AlphaFoldDB" id="A0A6L5XFY0"/>
<dbReference type="GO" id="GO:0003676">
    <property type="term" value="F:nucleic acid binding"/>
    <property type="evidence" value="ECO:0007669"/>
    <property type="project" value="InterPro"/>
</dbReference>
<reference evidence="10 11" key="1">
    <citation type="submission" date="2019-08" db="EMBL/GenBank/DDBJ databases">
        <title>In-depth cultivation of the pig gut microbiome towards novel bacterial diversity and tailored functional studies.</title>
        <authorList>
            <person name="Wylensek D."/>
            <person name="Hitch T.C.A."/>
            <person name="Clavel T."/>
        </authorList>
    </citation>
    <scope>NUCLEOTIDE SEQUENCE [LARGE SCALE GENOMIC DNA]</scope>
    <source>
        <strain evidence="10 11">Oil-RF-744-WCA-WT-10</strain>
    </source>
</reference>
<evidence type="ECO:0000259" key="6">
    <source>
        <dbReference type="Pfam" id="PF20465"/>
    </source>
</evidence>
<evidence type="ECO:0000256" key="3">
    <source>
        <dbReference type="ARBA" id="ARBA00022679"/>
    </source>
</evidence>
<dbReference type="PROSITE" id="PS00092">
    <property type="entry name" value="N6_MTASE"/>
    <property type="match status" value="1"/>
</dbReference>
<feature type="domain" description="MmeI-like helicase spacer" evidence="6">
    <location>
        <begin position="199"/>
        <end position="273"/>
    </location>
</feature>
<dbReference type="Pfam" id="PF20467">
    <property type="entry name" value="MmeI_C"/>
    <property type="match status" value="1"/>
</dbReference>
<dbReference type="RefSeq" id="WP_154327429.1">
    <property type="nucleotide sequence ID" value="NZ_CP045696.1"/>
</dbReference>
<evidence type="ECO:0000259" key="7">
    <source>
        <dbReference type="Pfam" id="PF20466"/>
    </source>
</evidence>
<dbReference type="InterPro" id="IPR046816">
    <property type="entry name" value="MmeI_Mtase"/>
</dbReference>
<dbReference type="GO" id="GO:0032259">
    <property type="term" value="P:methylation"/>
    <property type="evidence" value="ECO:0007669"/>
    <property type="project" value="UniProtKB-KW"/>
</dbReference>
<dbReference type="Gene3D" id="3.40.50.150">
    <property type="entry name" value="Vaccinia Virus protein VP39"/>
    <property type="match status" value="1"/>
</dbReference>
<feature type="domain" description="MmeI-like C-terminal" evidence="8">
    <location>
        <begin position="838"/>
        <end position="912"/>
    </location>
</feature>
<feature type="domain" description="MmeI-like DNA-methyltransferase" evidence="9">
    <location>
        <begin position="363"/>
        <end position="614"/>
    </location>
</feature>
<dbReference type="Proteomes" id="UP000483362">
    <property type="component" value="Unassembled WGS sequence"/>
</dbReference>
<dbReference type="InterPro" id="IPR046820">
    <property type="entry name" value="MmeI_TRD"/>
</dbReference>
<dbReference type="EMBL" id="VULT01000020">
    <property type="protein sequence ID" value="MSS18391.1"/>
    <property type="molecule type" value="Genomic_DNA"/>
</dbReference>
<evidence type="ECO:0000256" key="1">
    <source>
        <dbReference type="ARBA" id="ARBA00011900"/>
    </source>
</evidence>
<name>A0A6L5XFY0_9BACT</name>
<dbReference type="InterPro" id="IPR029063">
    <property type="entry name" value="SAM-dependent_MTases_sf"/>
</dbReference>
<accession>A0A6L5XFY0</accession>
<keyword evidence="2 10" id="KW-0489">Methyltransferase</keyword>
<evidence type="ECO:0000313" key="10">
    <source>
        <dbReference type="EMBL" id="MSS18391.1"/>
    </source>
</evidence>
<evidence type="ECO:0000259" key="8">
    <source>
        <dbReference type="Pfam" id="PF20467"/>
    </source>
</evidence>
<dbReference type="InterPro" id="IPR046819">
    <property type="entry name" value="MmeI_hel"/>
</dbReference>
<dbReference type="SUPFAM" id="SSF53335">
    <property type="entry name" value="S-adenosyl-L-methionine-dependent methyltransferases"/>
    <property type="match status" value="1"/>
</dbReference>
<organism evidence="10 11">
    <name type="scientific">Sodaliphilus pleomorphus</name>
    <dbReference type="NCBI Taxonomy" id="2606626"/>
    <lineage>
        <taxon>Bacteria</taxon>
        <taxon>Pseudomonadati</taxon>
        <taxon>Bacteroidota</taxon>
        <taxon>Bacteroidia</taxon>
        <taxon>Bacteroidales</taxon>
        <taxon>Muribaculaceae</taxon>
        <taxon>Sodaliphilus</taxon>
    </lineage>
</organism>
<evidence type="ECO:0000256" key="4">
    <source>
        <dbReference type="ARBA" id="ARBA00047942"/>
    </source>
</evidence>
<dbReference type="EC" id="2.1.1.72" evidence="1"/>
<dbReference type="InterPro" id="IPR046818">
    <property type="entry name" value="MmeI_C"/>
</dbReference>
<dbReference type="InterPro" id="IPR046817">
    <property type="entry name" value="MmeI_N"/>
</dbReference>
<keyword evidence="3 10" id="KW-0808">Transferase</keyword>
<evidence type="ECO:0000259" key="9">
    <source>
        <dbReference type="Pfam" id="PF20473"/>
    </source>
</evidence>
<comment type="catalytic activity">
    <reaction evidence="4">
        <text>a 2'-deoxyadenosine in DNA + S-adenosyl-L-methionine = an N(6)-methyl-2'-deoxyadenosine in DNA + S-adenosyl-L-homocysteine + H(+)</text>
        <dbReference type="Rhea" id="RHEA:15197"/>
        <dbReference type="Rhea" id="RHEA-COMP:12418"/>
        <dbReference type="Rhea" id="RHEA-COMP:12419"/>
        <dbReference type="ChEBI" id="CHEBI:15378"/>
        <dbReference type="ChEBI" id="CHEBI:57856"/>
        <dbReference type="ChEBI" id="CHEBI:59789"/>
        <dbReference type="ChEBI" id="CHEBI:90615"/>
        <dbReference type="ChEBI" id="CHEBI:90616"/>
        <dbReference type="EC" id="2.1.1.72"/>
    </reaction>
</comment>
<dbReference type="PANTHER" id="PTHR33841">
    <property type="entry name" value="DNA METHYLTRANSFERASE YEEA-RELATED"/>
    <property type="match status" value="1"/>
</dbReference>
<dbReference type="PRINTS" id="PR00507">
    <property type="entry name" value="N12N6MTFRASE"/>
</dbReference>
<evidence type="ECO:0000313" key="11">
    <source>
        <dbReference type="Proteomes" id="UP000483362"/>
    </source>
</evidence>